<dbReference type="Pfam" id="PF01607">
    <property type="entry name" value="CBM_14"/>
    <property type="match status" value="1"/>
</dbReference>
<dbReference type="Proteomes" id="UP000235965">
    <property type="component" value="Unassembled WGS sequence"/>
</dbReference>
<dbReference type="SUPFAM" id="SSF57625">
    <property type="entry name" value="Invertebrate chitin-binding proteins"/>
    <property type="match status" value="1"/>
</dbReference>
<evidence type="ECO:0000259" key="2">
    <source>
        <dbReference type="PROSITE" id="PS50940"/>
    </source>
</evidence>
<evidence type="ECO:0000256" key="1">
    <source>
        <dbReference type="SAM" id="MobiDB-lite"/>
    </source>
</evidence>
<dbReference type="PROSITE" id="PS50940">
    <property type="entry name" value="CHIT_BIND_II"/>
    <property type="match status" value="1"/>
</dbReference>
<organism evidence="3 4">
    <name type="scientific">Cryptotermes secundus</name>
    <dbReference type="NCBI Taxonomy" id="105785"/>
    <lineage>
        <taxon>Eukaryota</taxon>
        <taxon>Metazoa</taxon>
        <taxon>Ecdysozoa</taxon>
        <taxon>Arthropoda</taxon>
        <taxon>Hexapoda</taxon>
        <taxon>Insecta</taxon>
        <taxon>Pterygota</taxon>
        <taxon>Neoptera</taxon>
        <taxon>Polyneoptera</taxon>
        <taxon>Dictyoptera</taxon>
        <taxon>Blattodea</taxon>
        <taxon>Blattoidea</taxon>
        <taxon>Termitoidae</taxon>
        <taxon>Kalotermitidae</taxon>
        <taxon>Cryptotermitinae</taxon>
        <taxon>Cryptotermes</taxon>
    </lineage>
</organism>
<dbReference type="InterPro" id="IPR002557">
    <property type="entry name" value="Chitin-bd_dom"/>
</dbReference>
<evidence type="ECO:0000313" key="4">
    <source>
        <dbReference type="Proteomes" id="UP000235965"/>
    </source>
</evidence>
<accession>A0A2J7RQA5</accession>
<feature type="domain" description="Chitin-binding type-2" evidence="2">
    <location>
        <begin position="121"/>
        <end position="188"/>
    </location>
</feature>
<protein>
    <recommendedName>
        <fullName evidence="2">Chitin-binding type-2 domain-containing protein</fullName>
    </recommendedName>
</protein>
<dbReference type="GO" id="GO:0005576">
    <property type="term" value="C:extracellular region"/>
    <property type="evidence" value="ECO:0007669"/>
    <property type="project" value="InterPro"/>
</dbReference>
<dbReference type="STRING" id="105785.A0A2J7RQA5"/>
<dbReference type="InParanoid" id="A0A2J7RQA5"/>
<dbReference type="Gene3D" id="2.170.140.10">
    <property type="entry name" value="Chitin binding domain"/>
    <property type="match status" value="1"/>
</dbReference>
<name>A0A2J7RQA5_9NEOP</name>
<gene>
    <name evidence="3" type="ORF">B7P43_G09573</name>
</gene>
<dbReference type="AlphaFoldDB" id="A0A2J7RQA5"/>
<keyword evidence="4" id="KW-1185">Reference proteome</keyword>
<proteinExistence type="predicted"/>
<reference evidence="3 4" key="1">
    <citation type="submission" date="2017-12" db="EMBL/GenBank/DDBJ databases">
        <title>Hemimetabolous genomes reveal molecular basis of termite eusociality.</title>
        <authorList>
            <person name="Harrison M.C."/>
            <person name="Jongepier E."/>
            <person name="Robertson H.M."/>
            <person name="Arning N."/>
            <person name="Bitard-Feildel T."/>
            <person name="Chao H."/>
            <person name="Childers C.P."/>
            <person name="Dinh H."/>
            <person name="Doddapaneni H."/>
            <person name="Dugan S."/>
            <person name="Gowin J."/>
            <person name="Greiner C."/>
            <person name="Han Y."/>
            <person name="Hu H."/>
            <person name="Hughes D.S.T."/>
            <person name="Huylmans A.-K."/>
            <person name="Kemena C."/>
            <person name="Kremer L.P.M."/>
            <person name="Lee S.L."/>
            <person name="Lopez-Ezquerra A."/>
            <person name="Mallet L."/>
            <person name="Monroy-Kuhn J.M."/>
            <person name="Moser A."/>
            <person name="Murali S.C."/>
            <person name="Muzny D.M."/>
            <person name="Otani S."/>
            <person name="Piulachs M.-D."/>
            <person name="Poelchau M."/>
            <person name="Qu J."/>
            <person name="Schaub F."/>
            <person name="Wada-Katsumata A."/>
            <person name="Worley K.C."/>
            <person name="Xie Q."/>
            <person name="Ylla G."/>
            <person name="Poulsen M."/>
            <person name="Gibbs R.A."/>
            <person name="Schal C."/>
            <person name="Richards S."/>
            <person name="Belles X."/>
            <person name="Korb J."/>
            <person name="Bornberg-Bauer E."/>
        </authorList>
    </citation>
    <scope>NUCLEOTIDE SEQUENCE [LARGE SCALE GENOMIC DNA]</scope>
    <source>
        <tissue evidence="3">Whole body</tissue>
    </source>
</reference>
<dbReference type="OrthoDB" id="6407151at2759"/>
<dbReference type="PANTHER" id="PTHR22933">
    <property type="entry name" value="FI18007P1-RELATED"/>
    <property type="match status" value="1"/>
</dbReference>
<dbReference type="PANTHER" id="PTHR22933:SF43">
    <property type="entry name" value="LP10131P"/>
    <property type="match status" value="1"/>
</dbReference>
<evidence type="ECO:0000313" key="3">
    <source>
        <dbReference type="EMBL" id="PNF43012.1"/>
    </source>
</evidence>
<comment type="caution">
    <text evidence="3">The sequence shown here is derived from an EMBL/GenBank/DDBJ whole genome shotgun (WGS) entry which is preliminary data.</text>
</comment>
<dbReference type="InterPro" id="IPR036508">
    <property type="entry name" value="Chitin-bd_dom_sf"/>
</dbReference>
<dbReference type="GO" id="GO:0008061">
    <property type="term" value="F:chitin binding"/>
    <property type="evidence" value="ECO:0007669"/>
    <property type="project" value="InterPro"/>
</dbReference>
<feature type="region of interest" description="Disordered" evidence="1">
    <location>
        <begin position="197"/>
        <end position="220"/>
    </location>
</feature>
<sequence length="220" mass="24858">MDNNIKVVDQSCRGRGVDSLASGLCLAATHFAYGNAPADTKKGGELHHPNDRQLPKKEHPRTILFNIKFRIYCHWEDQDVGKWTILKWILDGMVERQAPGPEEALGLPSNATSIRSEITDSFSCESRIYGYYADVDNECQLFHVCLPVQFADGKEKIFKWSFICPEETVFNQESFTCTRPEDAVACEESPQYYSLNEEFGRTDRPIEPSPSPADGETTLQ</sequence>
<dbReference type="InterPro" id="IPR052976">
    <property type="entry name" value="Scoloptoxin-like"/>
</dbReference>
<dbReference type="SMART" id="SM00494">
    <property type="entry name" value="ChtBD2"/>
    <property type="match status" value="1"/>
</dbReference>
<dbReference type="EMBL" id="NEVH01001345">
    <property type="protein sequence ID" value="PNF43012.1"/>
    <property type="molecule type" value="Genomic_DNA"/>
</dbReference>